<organism evidence="2 3">
    <name type="scientific">Blastomyces percursus</name>
    <dbReference type="NCBI Taxonomy" id="1658174"/>
    <lineage>
        <taxon>Eukaryota</taxon>
        <taxon>Fungi</taxon>
        <taxon>Dikarya</taxon>
        <taxon>Ascomycota</taxon>
        <taxon>Pezizomycotina</taxon>
        <taxon>Eurotiomycetes</taxon>
        <taxon>Eurotiomycetidae</taxon>
        <taxon>Onygenales</taxon>
        <taxon>Ajellomycetaceae</taxon>
        <taxon>Blastomyces</taxon>
    </lineage>
</organism>
<evidence type="ECO:0000313" key="3">
    <source>
        <dbReference type="Proteomes" id="UP000242791"/>
    </source>
</evidence>
<dbReference type="AlphaFoldDB" id="A0A1J9RBG8"/>
<sequence>MTELSQGEIDIITKYPLGDSLDRVRDLLQEAGQPRLISYDGTADDPDQIHQMAVSKLLITLMAEKAAFELRPPISKRDIASELSRLFTHLREDGFRSEHYRSIIQLILQNAQDVDIWNAVLSLIATASQATPPPRPIASLQQTPWLRNRLDGWKFPSDPTRQHTQQGGPIPTDESGHGGVTKQRAFWPMWPQLYA</sequence>
<dbReference type="Proteomes" id="UP000242791">
    <property type="component" value="Unassembled WGS sequence"/>
</dbReference>
<keyword evidence="3" id="KW-1185">Reference proteome</keyword>
<feature type="region of interest" description="Disordered" evidence="1">
    <location>
        <begin position="156"/>
        <end position="181"/>
    </location>
</feature>
<proteinExistence type="predicted"/>
<comment type="caution">
    <text evidence="2">The sequence shown here is derived from an EMBL/GenBank/DDBJ whole genome shotgun (WGS) entry which is preliminary data.</text>
</comment>
<protein>
    <submittedName>
        <fullName evidence="2">Uncharacterized protein</fullName>
    </submittedName>
</protein>
<dbReference type="VEuPathDB" id="FungiDB:ACJ73_03327"/>
<gene>
    <name evidence="2" type="ORF">ACJ73_03327</name>
</gene>
<name>A0A1J9RBG8_9EURO</name>
<accession>A0A1J9RBG8</accession>
<reference evidence="2 3" key="1">
    <citation type="submission" date="2015-08" db="EMBL/GenBank/DDBJ databases">
        <title>Emmonsia species relationships and genome sequence.</title>
        <authorList>
            <person name="Cuomo C.A."/>
            <person name="Schwartz I.S."/>
            <person name="Kenyon C."/>
            <person name="De Hoog G.S."/>
            <person name="Govender N.P."/>
            <person name="Botha A."/>
            <person name="Moreno L."/>
            <person name="De Vries M."/>
            <person name="Munoz J.F."/>
            <person name="Stielow J.B."/>
        </authorList>
    </citation>
    <scope>NUCLEOTIDE SEQUENCE [LARGE SCALE GENOMIC DNA]</scope>
    <source>
        <strain evidence="2 3">EI222</strain>
    </source>
</reference>
<dbReference type="STRING" id="1658174.A0A1J9RBG8"/>
<dbReference type="EMBL" id="LGTZ01000397">
    <property type="protein sequence ID" value="OJD25308.1"/>
    <property type="molecule type" value="Genomic_DNA"/>
</dbReference>
<evidence type="ECO:0000313" key="2">
    <source>
        <dbReference type="EMBL" id="OJD25308.1"/>
    </source>
</evidence>
<dbReference type="OrthoDB" id="4179510at2759"/>
<evidence type="ECO:0000256" key="1">
    <source>
        <dbReference type="SAM" id="MobiDB-lite"/>
    </source>
</evidence>